<dbReference type="RefSeq" id="WP_229158454.1">
    <property type="nucleotide sequence ID" value="NZ_JAJEWP010000001.1"/>
</dbReference>
<dbReference type="EMBL" id="JAJEWP010000001">
    <property type="protein sequence ID" value="MCC2615970.1"/>
    <property type="molecule type" value="Genomic_DNA"/>
</dbReference>
<gene>
    <name evidence="1" type="ORF">LJ739_06925</name>
</gene>
<accession>A0ABS8G623</accession>
<organism evidence="1 2">
    <name type="scientific">Fluctibacter halophilus</name>
    <dbReference type="NCBI Taxonomy" id="226011"/>
    <lineage>
        <taxon>Bacteria</taxon>
        <taxon>Pseudomonadati</taxon>
        <taxon>Pseudomonadota</taxon>
        <taxon>Gammaproteobacteria</taxon>
        <taxon>Alteromonadales</taxon>
        <taxon>Alteromonadaceae</taxon>
        <taxon>Fluctibacter</taxon>
    </lineage>
</organism>
<proteinExistence type="predicted"/>
<reference evidence="1 2" key="1">
    <citation type="submission" date="2021-10" db="EMBL/GenBank/DDBJ databases">
        <title>Draft genome of Aestuariibacter halophilus JC2043.</title>
        <authorList>
            <person name="Emsley S.A."/>
            <person name="Pfannmuller K.M."/>
            <person name="Ushijima B."/>
            <person name="Saw J.H."/>
            <person name="Videau P."/>
        </authorList>
    </citation>
    <scope>NUCLEOTIDE SEQUENCE [LARGE SCALE GENOMIC DNA]</scope>
    <source>
        <strain evidence="1 2">JC2043</strain>
    </source>
</reference>
<protein>
    <submittedName>
        <fullName evidence="1">DUF3820 family protein</fullName>
    </submittedName>
</protein>
<sequence>MNTHGVLVNFGKHKGQPITQVPVSYLRWMINENAPMAEVARAEFERRGDTMPKVELSGHAIDNASIRVLRIWHETKHEDEGLYSWLQRVTLEALELGEVKNGKIHHMGMKFVIEKGEEFPVLKTIMRKK</sequence>
<dbReference type="Proteomes" id="UP001520878">
    <property type="component" value="Unassembled WGS sequence"/>
</dbReference>
<dbReference type="InterPro" id="IPR024530">
    <property type="entry name" value="QSregVF_b"/>
</dbReference>
<dbReference type="Pfam" id="PF12843">
    <property type="entry name" value="QSregVF_b"/>
    <property type="match status" value="1"/>
</dbReference>
<name>A0ABS8G623_9ALTE</name>
<keyword evidence="2" id="KW-1185">Reference proteome</keyword>
<evidence type="ECO:0000313" key="1">
    <source>
        <dbReference type="EMBL" id="MCC2615970.1"/>
    </source>
</evidence>
<evidence type="ECO:0000313" key="2">
    <source>
        <dbReference type="Proteomes" id="UP001520878"/>
    </source>
</evidence>
<comment type="caution">
    <text evidence="1">The sequence shown here is derived from an EMBL/GenBank/DDBJ whole genome shotgun (WGS) entry which is preliminary data.</text>
</comment>